<dbReference type="Gene3D" id="3.20.20.220">
    <property type="match status" value="1"/>
</dbReference>
<comment type="similarity">
    <text evidence="3 8">Belongs to the methylenetetrahydrofolate reductase family.</text>
</comment>
<dbReference type="PANTHER" id="PTHR45754:SF3">
    <property type="entry name" value="METHYLENETETRAHYDROFOLATE REDUCTASE (NADPH)"/>
    <property type="match status" value="1"/>
</dbReference>
<accession>A0ABN4BR08</accession>
<dbReference type="SUPFAM" id="SSF51730">
    <property type="entry name" value="FAD-linked oxidoreductase"/>
    <property type="match status" value="1"/>
</dbReference>
<evidence type="ECO:0000313" key="9">
    <source>
        <dbReference type="EMBL" id="AHF09410.1"/>
    </source>
</evidence>
<dbReference type="Pfam" id="PF02219">
    <property type="entry name" value="MTHFR"/>
    <property type="match status" value="1"/>
</dbReference>
<organism evidence="9 10">
    <name type="scientific">Dehalobacter restrictus (strain DSM 9455 / PER-K23)</name>
    <dbReference type="NCBI Taxonomy" id="871738"/>
    <lineage>
        <taxon>Bacteria</taxon>
        <taxon>Bacillati</taxon>
        <taxon>Bacillota</taxon>
        <taxon>Clostridia</taxon>
        <taxon>Eubacteriales</taxon>
        <taxon>Desulfitobacteriaceae</taxon>
        <taxon>Dehalobacter</taxon>
    </lineage>
</organism>
<keyword evidence="4 8" id="KW-0285">Flavoprotein</keyword>
<dbReference type="PANTHER" id="PTHR45754">
    <property type="entry name" value="METHYLENETETRAHYDROFOLATE REDUCTASE"/>
    <property type="match status" value="1"/>
</dbReference>
<dbReference type="RefSeq" id="WP_025205337.1">
    <property type="nucleotide sequence ID" value="NZ_CP007033.1"/>
</dbReference>
<protein>
    <recommendedName>
        <fullName evidence="8">Methylenetetrahydrofolate reductase</fullName>
    </recommendedName>
</protein>
<comment type="catalytic activity">
    <reaction evidence="7">
        <text>(6S)-5-methyl-5,6,7,8-tetrahydrofolate + NAD(+) = (6R)-5,10-methylene-5,6,7,8-tetrahydrofolate + NADH + H(+)</text>
        <dbReference type="Rhea" id="RHEA:19821"/>
        <dbReference type="ChEBI" id="CHEBI:15378"/>
        <dbReference type="ChEBI" id="CHEBI:15636"/>
        <dbReference type="ChEBI" id="CHEBI:18608"/>
        <dbReference type="ChEBI" id="CHEBI:57540"/>
        <dbReference type="ChEBI" id="CHEBI:57945"/>
        <dbReference type="EC" id="1.5.1.54"/>
    </reaction>
    <physiologicalReaction direction="right-to-left" evidence="7">
        <dbReference type="Rhea" id="RHEA:19823"/>
    </physiologicalReaction>
</comment>
<evidence type="ECO:0000313" key="10">
    <source>
        <dbReference type="Proteomes" id="UP000018934"/>
    </source>
</evidence>
<dbReference type="InterPro" id="IPR003171">
    <property type="entry name" value="Mehydrof_redctse-like"/>
</dbReference>
<name>A0ABN4BR08_DEHRP</name>
<dbReference type="Proteomes" id="UP000018934">
    <property type="component" value="Chromosome"/>
</dbReference>
<reference evidence="9 10" key="1">
    <citation type="journal article" date="2013" name="Stand. Genomic Sci.">
        <title>Complete genome sequence of Dehalobacter restrictus PER-K23(T.).</title>
        <authorList>
            <person name="Kruse T."/>
            <person name="Maillard J."/>
            <person name="Goodwin L."/>
            <person name="Woyke T."/>
            <person name="Teshima H."/>
            <person name="Bruce D."/>
            <person name="Detter C."/>
            <person name="Tapia R."/>
            <person name="Han C."/>
            <person name="Huntemann M."/>
            <person name="Wei C.L."/>
            <person name="Han J."/>
            <person name="Chen A."/>
            <person name="Kyrpides N."/>
            <person name="Szeto E."/>
            <person name="Markowitz V."/>
            <person name="Ivanova N."/>
            <person name="Pagani I."/>
            <person name="Pati A."/>
            <person name="Pitluck S."/>
            <person name="Nolan M."/>
            <person name="Holliger C."/>
            <person name="Smidt H."/>
        </authorList>
    </citation>
    <scope>NUCLEOTIDE SEQUENCE [LARGE SCALE GENOMIC DNA]</scope>
    <source>
        <strain evidence="10">DSM 9455</strain>
    </source>
</reference>
<keyword evidence="6 8" id="KW-0560">Oxidoreductase</keyword>
<evidence type="ECO:0000256" key="5">
    <source>
        <dbReference type="ARBA" id="ARBA00022827"/>
    </source>
</evidence>
<evidence type="ECO:0000256" key="4">
    <source>
        <dbReference type="ARBA" id="ARBA00022630"/>
    </source>
</evidence>
<keyword evidence="5 8" id="KW-0274">FAD</keyword>
<dbReference type="EMBL" id="CP007033">
    <property type="protein sequence ID" value="AHF09410.1"/>
    <property type="molecule type" value="Genomic_DNA"/>
</dbReference>
<dbReference type="CDD" id="cd00537">
    <property type="entry name" value="MTHFR"/>
    <property type="match status" value="1"/>
</dbReference>
<evidence type="ECO:0000256" key="6">
    <source>
        <dbReference type="ARBA" id="ARBA00023002"/>
    </source>
</evidence>
<evidence type="ECO:0000256" key="2">
    <source>
        <dbReference type="ARBA" id="ARBA00004777"/>
    </source>
</evidence>
<evidence type="ECO:0000256" key="1">
    <source>
        <dbReference type="ARBA" id="ARBA00001974"/>
    </source>
</evidence>
<comment type="cofactor">
    <cofactor evidence="1 8">
        <name>FAD</name>
        <dbReference type="ChEBI" id="CHEBI:57692"/>
    </cofactor>
</comment>
<dbReference type="InterPro" id="IPR029041">
    <property type="entry name" value="FAD-linked_oxidoreductase-like"/>
</dbReference>
<evidence type="ECO:0000256" key="8">
    <source>
        <dbReference type="RuleBase" id="RU003862"/>
    </source>
</evidence>
<sequence length="291" mass="32300">MKISELFKTDKPTLSFEYFPARTEKNAETLEKTLDVLTSLNPSFVSVTFGAGGSTREGSYELVKKLKQEKKLEVVAYLAAYGFRLDEVAAVLDAYQNLGIENILALRGDLGKDGAKEIPVDTIHYAYELVTFAKKNYNFCIGVAGYPEGHLEAPSLEKDIEYLRYKVDQGADFVIANFFHDNIYFYHLMERCQKSGITVPVIPGLMPVYSVKMMEMLAANCGAIIPEQLKKGIASLPEGDADALVEFGIQYAAAQCQELLREGACGLHFYTMDRSESTAGIVKILREKGLL</sequence>
<proteinExistence type="inferred from homology"/>
<evidence type="ECO:0000256" key="7">
    <source>
        <dbReference type="ARBA" id="ARBA00048628"/>
    </source>
</evidence>
<gene>
    <name evidence="9" type="ORF">DEHRE_04380</name>
</gene>
<comment type="pathway">
    <text evidence="2 8">One-carbon metabolism; tetrahydrofolate interconversion.</text>
</comment>
<evidence type="ECO:0000256" key="3">
    <source>
        <dbReference type="ARBA" id="ARBA00006743"/>
    </source>
</evidence>
<keyword evidence="10" id="KW-1185">Reference proteome</keyword>